<dbReference type="AlphaFoldDB" id="A0A2K9D9R2"/>
<reference evidence="3 4" key="1">
    <citation type="submission" date="2017-12" db="EMBL/GenBank/DDBJ databases">
        <title>Isolation and characterization of estrogens degradatiion strain Microbacterium hominis SJTG1.</title>
        <authorList>
            <person name="Xiong W."/>
            <person name="Yin C."/>
            <person name="Zheng D."/>
            <person name="Liang R."/>
        </authorList>
    </citation>
    <scope>NUCLEOTIDE SEQUENCE [LARGE SCALE GENOMIC DNA]</scope>
    <source>
        <strain evidence="3 4">SJTG1</strain>
    </source>
</reference>
<evidence type="ECO:0000259" key="2">
    <source>
        <dbReference type="PROSITE" id="PS50056"/>
    </source>
</evidence>
<dbReference type="RefSeq" id="WP_101306660.1">
    <property type="nucleotide sequence ID" value="NZ_CP025299.1"/>
</dbReference>
<dbReference type="GO" id="GO:0004721">
    <property type="term" value="F:phosphoprotein phosphatase activity"/>
    <property type="evidence" value="ECO:0007669"/>
    <property type="project" value="InterPro"/>
</dbReference>
<dbReference type="KEGG" id="mhos:CXR34_13320"/>
<dbReference type="PANTHER" id="PTHR31126">
    <property type="entry name" value="TYROSINE-PROTEIN PHOSPHATASE"/>
    <property type="match status" value="1"/>
</dbReference>
<feature type="domain" description="Tyrosine specific protein phosphatases" evidence="2">
    <location>
        <begin position="109"/>
        <end position="179"/>
    </location>
</feature>
<dbReference type="PROSITE" id="PS50056">
    <property type="entry name" value="TYR_PHOSPHATASE_2"/>
    <property type="match status" value="1"/>
</dbReference>
<name>A0A2K9D9R2_9MICO</name>
<dbReference type="Pfam" id="PF13350">
    <property type="entry name" value="Y_phosphatase3"/>
    <property type="match status" value="1"/>
</dbReference>
<dbReference type="Proteomes" id="UP000233276">
    <property type="component" value="Chromosome"/>
</dbReference>
<evidence type="ECO:0000313" key="3">
    <source>
        <dbReference type="EMBL" id="AUG30330.1"/>
    </source>
</evidence>
<dbReference type="InterPro" id="IPR016130">
    <property type="entry name" value="Tyr_Pase_AS"/>
</dbReference>
<evidence type="ECO:0000313" key="4">
    <source>
        <dbReference type="Proteomes" id="UP000233276"/>
    </source>
</evidence>
<proteinExistence type="inferred from homology"/>
<evidence type="ECO:0000256" key="1">
    <source>
        <dbReference type="ARBA" id="ARBA00009580"/>
    </source>
</evidence>
<organism evidence="3 4">
    <name type="scientific">Microbacterium hominis</name>
    <dbReference type="NCBI Taxonomy" id="162426"/>
    <lineage>
        <taxon>Bacteria</taxon>
        <taxon>Bacillati</taxon>
        <taxon>Actinomycetota</taxon>
        <taxon>Actinomycetes</taxon>
        <taxon>Micrococcales</taxon>
        <taxon>Microbacteriaceae</taxon>
        <taxon>Microbacterium</taxon>
    </lineage>
</organism>
<comment type="similarity">
    <text evidence="1">Belongs to the protein-tyrosine phosphatase family.</text>
</comment>
<protein>
    <submittedName>
        <fullName evidence="3">Protein-tyrosine-phosphatase</fullName>
    </submittedName>
</protein>
<dbReference type="EMBL" id="CP025299">
    <property type="protein sequence ID" value="AUG30330.1"/>
    <property type="molecule type" value="Genomic_DNA"/>
</dbReference>
<dbReference type="PANTHER" id="PTHR31126:SF1">
    <property type="entry name" value="TYROSINE SPECIFIC PROTEIN PHOSPHATASES DOMAIN-CONTAINING PROTEIN"/>
    <property type="match status" value="1"/>
</dbReference>
<dbReference type="SUPFAM" id="SSF52799">
    <property type="entry name" value="(Phosphotyrosine protein) phosphatases II"/>
    <property type="match status" value="1"/>
</dbReference>
<dbReference type="InterPro" id="IPR029021">
    <property type="entry name" value="Prot-tyrosine_phosphatase-like"/>
</dbReference>
<dbReference type="InterPro" id="IPR026893">
    <property type="entry name" value="Tyr/Ser_Pase_IphP-type"/>
</dbReference>
<gene>
    <name evidence="3" type="ORF">CXR34_13320</name>
</gene>
<dbReference type="PROSITE" id="PS00383">
    <property type="entry name" value="TYR_PHOSPHATASE_1"/>
    <property type="match status" value="1"/>
</dbReference>
<sequence>MTLVPGALNFRDVGGLPAGSGATRPRVLFRSGNLARLTGEGCRALADLGVRRIVDLRADDEVATEPSRVDGLDLETVRIPLFVGSVGSFFAEDRSLAQMYRELVDGSAPQLVEAARAVLGAQPVLVHCTVGKDRTGVTIALLLAAAGVDEDAIVADYARTEALLPPERNGRVLAYLRTLHPDARHLDDLVTRSPAAVMRDLLADVRGRYGGAADYLRAHGLAEGEVAALRTHLIEE</sequence>
<dbReference type="Gene3D" id="3.90.190.10">
    <property type="entry name" value="Protein tyrosine phosphatase superfamily"/>
    <property type="match status" value="1"/>
</dbReference>
<accession>A0A2K9D9R2</accession>
<dbReference type="InterPro" id="IPR000387">
    <property type="entry name" value="Tyr_Pase_dom"/>
</dbReference>